<accession>A0A066U972</accession>
<dbReference type="Gene3D" id="3.30.750.24">
    <property type="entry name" value="STAS domain"/>
    <property type="match status" value="1"/>
</dbReference>
<sequence length="128" mass="13695">MTRCRSTLPTNSPGASPAFRLTAHRPAPDTGVVEIDGDLDLVTAPRVRELIAAEVAGTLTRLVIDLRGVRFLSATGLAALEHSYLLATERGIVSTVRVAPGGRVLRVIRMLPVRFADALELADRVDSP</sequence>
<evidence type="ECO:0000313" key="2">
    <source>
        <dbReference type="EMBL" id="KDN24016.1"/>
    </source>
</evidence>
<dbReference type="RefSeq" id="WP_051735737.1">
    <property type="nucleotide sequence ID" value="NZ_JMQI01000002.1"/>
</dbReference>
<feature type="domain" description="STAS" evidence="1">
    <location>
        <begin position="32"/>
        <end position="80"/>
    </location>
</feature>
<proteinExistence type="predicted"/>
<dbReference type="SUPFAM" id="SSF52091">
    <property type="entry name" value="SpoIIaa-like"/>
    <property type="match status" value="1"/>
</dbReference>
<dbReference type="InterPro" id="IPR002645">
    <property type="entry name" value="STAS_dom"/>
</dbReference>
<dbReference type="AlphaFoldDB" id="A0A066U972"/>
<reference evidence="2 3" key="1">
    <citation type="submission" date="2014-05" db="EMBL/GenBank/DDBJ databases">
        <title>Draft genome sequence of Amycolatopsis rifamycinica DSM 46095.</title>
        <authorList>
            <person name="Lal R."/>
            <person name="Saxena A."/>
            <person name="Kumari R."/>
            <person name="Mukherjee U."/>
            <person name="Singh P."/>
            <person name="Sangwan N."/>
            <person name="Mahato N.K."/>
        </authorList>
    </citation>
    <scope>NUCLEOTIDE SEQUENCE [LARGE SCALE GENOMIC DNA]</scope>
    <source>
        <strain evidence="2 3">DSM 46095</strain>
    </source>
</reference>
<protein>
    <recommendedName>
        <fullName evidence="1">STAS domain-containing protein</fullName>
    </recommendedName>
</protein>
<dbReference type="EMBL" id="JMQI01000002">
    <property type="protein sequence ID" value="KDN24016.1"/>
    <property type="molecule type" value="Genomic_DNA"/>
</dbReference>
<comment type="caution">
    <text evidence="2">The sequence shown here is derived from an EMBL/GenBank/DDBJ whole genome shotgun (WGS) entry which is preliminary data.</text>
</comment>
<dbReference type="PROSITE" id="PS50801">
    <property type="entry name" value="STAS"/>
    <property type="match status" value="1"/>
</dbReference>
<gene>
    <name evidence="2" type="ORF">DV20_01105</name>
</gene>
<dbReference type="CDD" id="cd07043">
    <property type="entry name" value="STAS_anti-anti-sigma_factors"/>
    <property type="match status" value="1"/>
</dbReference>
<dbReference type="InterPro" id="IPR036513">
    <property type="entry name" value="STAS_dom_sf"/>
</dbReference>
<dbReference type="STRING" id="287986.DV20_01105"/>
<dbReference type="Proteomes" id="UP000027345">
    <property type="component" value="Unassembled WGS sequence"/>
</dbReference>
<evidence type="ECO:0000259" key="1">
    <source>
        <dbReference type="PROSITE" id="PS50801"/>
    </source>
</evidence>
<dbReference type="OrthoDB" id="3633119at2"/>
<name>A0A066U972_9PSEU</name>
<evidence type="ECO:0000313" key="3">
    <source>
        <dbReference type="Proteomes" id="UP000027345"/>
    </source>
</evidence>
<dbReference type="Pfam" id="PF01740">
    <property type="entry name" value="STAS"/>
    <property type="match status" value="1"/>
</dbReference>
<organism evidence="2 3">
    <name type="scientific">Amycolatopsis rifamycinica</name>
    <dbReference type="NCBI Taxonomy" id="287986"/>
    <lineage>
        <taxon>Bacteria</taxon>
        <taxon>Bacillati</taxon>
        <taxon>Actinomycetota</taxon>
        <taxon>Actinomycetes</taxon>
        <taxon>Pseudonocardiales</taxon>
        <taxon>Pseudonocardiaceae</taxon>
        <taxon>Amycolatopsis</taxon>
    </lineage>
</organism>
<keyword evidence="3" id="KW-1185">Reference proteome</keyword>